<gene>
    <name evidence="1" type="ORF">F4561_002166</name>
</gene>
<name>A0A7W7RH49_9ACTN</name>
<dbReference type="AlphaFoldDB" id="A0A7W7RH49"/>
<sequence>MDRTGSTAFRQHGGGAMHVDQTMHHACLWAAALVMSGGAR</sequence>
<reference evidence="1 2" key="1">
    <citation type="submission" date="2020-08" db="EMBL/GenBank/DDBJ databases">
        <title>Sequencing the genomes of 1000 actinobacteria strains.</title>
        <authorList>
            <person name="Klenk H.-P."/>
        </authorList>
    </citation>
    <scope>NUCLEOTIDE SEQUENCE [LARGE SCALE GENOMIC DNA]</scope>
    <source>
        <strain evidence="1 2">DSM 102030</strain>
    </source>
</reference>
<evidence type="ECO:0000313" key="2">
    <source>
        <dbReference type="Proteomes" id="UP000523007"/>
    </source>
</evidence>
<organism evidence="1 2">
    <name type="scientific">Lipingzhangella halophila</name>
    <dbReference type="NCBI Taxonomy" id="1783352"/>
    <lineage>
        <taxon>Bacteria</taxon>
        <taxon>Bacillati</taxon>
        <taxon>Actinomycetota</taxon>
        <taxon>Actinomycetes</taxon>
        <taxon>Streptosporangiales</taxon>
        <taxon>Nocardiopsidaceae</taxon>
        <taxon>Lipingzhangella</taxon>
    </lineage>
</organism>
<dbReference type="RefSeq" id="WP_281384066.1">
    <property type="nucleotide sequence ID" value="NZ_JACHJT010000001.1"/>
</dbReference>
<evidence type="ECO:0000313" key="1">
    <source>
        <dbReference type="EMBL" id="MBB4931346.1"/>
    </source>
</evidence>
<accession>A0A7W7RH49</accession>
<keyword evidence="2" id="KW-1185">Reference proteome</keyword>
<proteinExistence type="predicted"/>
<comment type="caution">
    <text evidence="1">The sequence shown here is derived from an EMBL/GenBank/DDBJ whole genome shotgun (WGS) entry which is preliminary data.</text>
</comment>
<dbReference type="EMBL" id="JACHJT010000001">
    <property type="protein sequence ID" value="MBB4931346.1"/>
    <property type="molecule type" value="Genomic_DNA"/>
</dbReference>
<protein>
    <submittedName>
        <fullName evidence="1">Uncharacterized protein</fullName>
    </submittedName>
</protein>
<dbReference type="Proteomes" id="UP000523007">
    <property type="component" value="Unassembled WGS sequence"/>
</dbReference>